<feature type="compositionally biased region" description="Low complexity" evidence="1">
    <location>
        <begin position="461"/>
        <end position="476"/>
    </location>
</feature>
<feature type="region of interest" description="Disordered" evidence="1">
    <location>
        <begin position="461"/>
        <end position="488"/>
    </location>
</feature>
<reference evidence="2" key="1">
    <citation type="submission" date="2020-11" db="EMBL/GenBank/DDBJ databases">
        <title>Isolation and identification of active actinomycetes.</title>
        <authorList>
            <person name="Sun X."/>
        </authorList>
    </citation>
    <scope>NUCLEOTIDE SEQUENCE</scope>
    <source>
        <strain evidence="2">NEAU-A11</strain>
    </source>
</reference>
<evidence type="ECO:0000313" key="2">
    <source>
        <dbReference type="EMBL" id="MBG0562253.1"/>
    </source>
</evidence>
<feature type="region of interest" description="Disordered" evidence="1">
    <location>
        <begin position="97"/>
        <end position="178"/>
    </location>
</feature>
<comment type="caution">
    <text evidence="2">The sequence shown here is derived from an EMBL/GenBank/DDBJ whole genome shotgun (WGS) entry which is preliminary data.</text>
</comment>
<accession>A0A931C859</accession>
<proteinExistence type="predicted"/>
<protein>
    <submittedName>
        <fullName evidence="2">SWIM zinc finger family protein</fullName>
    </submittedName>
</protein>
<dbReference type="AlphaFoldDB" id="A0A931C859"/>
<organism evidence="2 3">
    <name type="scientific">Actinoplanes aureus</name>
    <dbReference type="NCBI Taxonomy" id="2792083"/>
    <lineage>
        <taxon>Bacteria</taxon>
        <taxon>Bacillati</taxon>
        <taxon>Actinomycetota</taxon>
        <taxon>Actinomycetes</taxon>
        <taxon>Micromonosporales</taxon>
        <taxon>Micromonosporaceae</taxon>
        <taxon>Actinoplanes</taxon>
    </lineage>
</organism>
<evidence type="ECO:0000313" key="3">
    <source>
        <dbReference type="Proteomes" id="UP000598146"/>
    </source>
</evidence>
<keyword evidence="3" id="KW-1185">Reference proteome</keyword>
<feature type="compositionally biased region" description="Gly residues" evidence="1">
    <location>
        <begin position="156"/>
        <end position="166"/>
    </location>
</feature>
<dbReference type="RefSeq" id="WP_196414048.1">
    <property type="nucleotide sequence ID" value="NZ_JADQTO010000005.1"/>
</dbReference>
<feature type="compositionally biased region" description="Low complexity" evidence="1">
    <location>
        <begin position="167"/>
        <end position="178"/>
    </location>
</feature>
<feature type="region of interest" description="Disordered" evidence="1">
    <location>
        <begin position="567"/>
        <end position="610"/>
    </location>
</feature>
<dbReference type="Proteomes" id="UP000598146">
    <property type="component" value="Unassembled WGS sequence"/>
</dbReference>
<evidence type="ECO:0000256" key="1">
    <source>
        <dbReference type="SAM" id="MobiDB-lite"/>
    </source>
</evidence>
<sequence length="730" mass="74003">MTLPPVAADVTAEAVAALPARLSKRLDAVAAQAHSWPVSHDGDVITVRPDDQTTVTLTTPVVAAGDAACSCLLAPRCLHRAAVLSIAPVLAAGASADSGPIVESQGGGWAAPAEHAETRSPGESDGGSDTSEAEPAGTGPHWESRSEGDASQPEPLGGGPAPGGSQAGPVGRGSASPGGAAAQVRLAAPVTEAQCRAALDLAAAASAVLAGGIPGAGAVAQADLLRAVHQARAAKLHAPAAAAVRVVEHLRAARREDPAFRLATLTDDLRELLACCHRLAGGDATAIGVARRDYEPVGDLRLHGLFCEPIRAATGHAGAATYLADTRGRIWTVSDVKPADPAVAVSAARASVDLGEVRLSHHELSRGGLLAVNAHASVTGRLSHGRARQAVSASGSSWFDAPLDALWHPGLPAQIDRWLTGAAMPAHERPAAHDLAFLDGIILGADRRGLLLAVTPHDPAASVAAAPPGQPAASGGNTAPTEKDTAAQSTSAVPATIVAVAAPLDDPALPYVTNLRILAVHAAGHPIRLVGRFTGPRRVAGLAFTAKWLPARHGGHVDLGTGPLARADLPGTLPTPADQASVLPKPGIPPRPADQPSTPPTPGIPPTPGMPLALISLADDLTGDQIGAPPAPPLHLLRHQLERVASAGRPALLTGVGDDARRLADAHLSAAAAVLSALGAAGVRRTRDVFGRLDPHDVQQLARAWLTAAVYEQAAAHELTRIAWAETTEV</sequence>
<feature type="compositionally biased region" description="Pro residues" evidence="1">
    <location>
        <begin position="586"/>
        <end position="609"/>
    </location>
</feature>
<dbReference type="EMBL" id="JADQTO010000005">
    <property type="protein sequence ID" value="MBG0562253.1"/>
    <property type="molecule type" value="Genomic_DNA"/>
</dbReference>
<name>A0A931C859_9ACTN</name>
<gene>
    <name evidence="2" type="ORF">I4J89_12340</name>
</gene>